<dbReference type="InterPro" id="IPR013766">
    <property type="entry name" value="Thioredoxin_domain"/>
</dbReference>
<dbReference type="Gene3D" id="3.40.30.10">
    <property type="entry name" value="Glutaredoxin"/>
    <property type="match status" value="1"/>
</dbReference>
<dbReference type="EMBL" id="SWKR01000001">
    <property type="protein sequence ID" value="TKD53208.1"/>
    <property type="molecule type" value="Genomic_DNA"/>
</dbReference>
<dbReference type="GO" id="GO:0045454">
    <property type="term" value="P:cell redox homeostasis"/>
    <property type="evidence" value="ECO:0007669"/>
    <property type="project" value="TreeGrafter"/>
</dbReference>
<dbReference type="InterPro" id="IPR050924">
    <property type="entry name" value="Peroxiredoxin_BCP/PrxQ"/>
</dbReference>
<evidence type="ECO:0000256" key="8">
    <source>
        <dbReference type="ARBA" id="ARBA00032824"/>
    </source>
</evidence>
<evidence type="ECO:0000256" key="2">
    <source>
        <dbReference type="ARBA" id="ARBA00013017"/>
    </source>
</evidence>
<dbReference type="AlphaFoldDB" id="A0A4V5PX30"/>
<keyword evidence="7" id="KW-0676">Redox-active center</keyword>
<dbReference type="PROSITE" id="PS51352">
    <property type="entry name" value="THIOREDOXIN_2"/>
    <property type="match status" value="1"/>
</dbReference>
<keyword evidence="3" id="KW-0575">Peroxidase</keyword>
<feature type="chain" id="PRO_5020889299" description="thioredoxin-dependent peroxiredoxin" evidence="12">
    <location>
        <begin position="23"/>
        <end position="182"/>
    </location>
</feature>
<keyword evidence="15" id="KW-1185">Reference proteome</keyword>
<accession>A0A4V5PX30</accession>
<evidence type="ECO:0000259" key="13">
    <source>
        <dbReference type="PROSITE" id="PS51352"/>
    </source>
</evidence>
<evidence type="ECO:0000256" key="7">
    <source>
        <dbReference type="ARBA" id="ARBA00023284"/>
    </source>
</evidence>
<keyword evidence="6" id="KW-1015">Disulfide bond</keyword>
<comment type="function">
    <text evidence="1">Thiol-specific peroxidase that catalyzes the reduction of hydrogen peroxide and organic hydroperoxides to water and alcohols, respectively. Plays a role in cell protection against oxidative stress by detoxifying peroxides and as sensor of hydrogen peroxide-mediated signaling events.</text>
</comment>
<feature type="domain" description="Thioredoxin" evidence="13">
    <location>
        <begin position="24"/>
        <end position="179"/>
    </location>
</feature>
<name>A0A4V5PX30_9SPHN</name>
<comment type="similarity">
    <text evidence="9">Belongs to the peroxiredoxin family. BCP/PrxQ subfamily.</text>
</comment>
<reference evidence="14 15" key="1">
    <citation type="submission" date="2019-04" db="EMBL/GenBank/DDBJ databases">
        <authorList>
            <person name="Yang Y."/>
            <person name="Wei D."/>
        </authorList>
    </citation>
    <scope>NUCLEOTIDE SEQUENCE [LARGE SCALE GENOMIC DNA]</scope>
    <source>
        <strain evidence="14 15">L-1-4w-11</strain>
    </source>
</reference>
<evidence type="ECO:0000256" key="11">
    <source>
        <dbReference type="ARBA" id="ARBA00049091"/>
    </source>
</evidence>
<evidence type="ECO:0000313" key="14">
    <source>
        <dbReference type="EMBL" id="TKD53208.1"/>
    </source>
</evidence>
<dbReference type="InterPro" id="IPR036249">
    <property type="entry name" value="Thioredoxin-like_sf"/>
</dbReference>
<evidence type="ECO:0000256" key="4">
    <source>
        <dbReference type="ARBA" id="ARBA00022862"/>
    </source>
</evidence>
<feature type="signal peptide" evidence="12">
    <location>
        <begin position="1"/>
        <end position="22"/>
    </location>
</feature>
<dbReference type="SUPFAM" id="SSF52833">
    <property type="entry name" value="Thioredoxin-like"/>
    <property type="match status" value="1"/>
</dbReference>
<keyword evidence="4" id="KW-0049">Antioxidant</keyword>
<dbReference type="GO" id="GO:0008379">
    <property type="term" value="F:thioredoxin peroxidase activity"/>
    <property type="evidence" value="ECO:0007669"/>
    <property type="project" value="TreeGrafter"/>
</dbReference>
<dbReference type="Proteomes" id="UP000309138">
    <property type="component" value="Unassembled WGS sequence"/>
</dbReference>
<comment type="catalytic activity">
    <reaction evidence="11">
        <text>a hydroperoxide + [thioredoxin]-dithiol = an alcohol + [thioredoxin]-disulfide + H2O</text>
        <dbReference type="Rhea" id="RHEA:62620"/>
        <dbReference type="Rhea" id="RHEA-COMP:10698"/>
        <dbReference type="Rhea" id="RHEA-COMP:10700"/>
        <dbReference type="ChEBI" id="CHEBI:15377"/>
        <dbReference type="ChEBI" id="CHEBI:29950"/>
        <dbReference type="ChEBI" id="CHEBI:30879"/>
        <dbReference type="ChEBI" id="CHEBI:35924"/>
        <dbReference type="ChEBI" id="CHEBI:50058"/>
        <dbReference type="EC" id="1.11.1.24"/>
    </reaction>
</comment>
<keyword evidence="5" id="KW-0560">Oxidoreductase</keyword>
<dbReference type="EC" id="1.11.1.24" evidence="2"/>
<sequence length="182" mass="18998">MRTYAAIPLIAAFVAAALPASAALAPGARAPDFTAPGAMAGKPVRFSLSQALRRGPVVLYFFPAAFTSGCNAEAKAFADAVPQFRAAGATVIGMSADDQAQLEKFSSEHCAGKFAVASATPALMKQYDVLLDRPNLPRAMSDRTSYVIAPSGRIAYAHSDMSPVAHVRNTLDAVRKLKAGAQ</sequence>
<keyword evidence="12" id="KW-0732">Signal</keyword>
<dbReference type="GO" id="GO:0034599">
    <property type="term" value="P:cellular response to oxidative stress"/>
    <property type="evidence" value="ECO:0007669"/>
    <property type="project" value="TreeGrafter"/>
</dbReference>
<evidence type="ECO:0000256" key="3">
    <source>
        <dbReference type="ARBA" id="ARBA00022559"/>
    </source>
</evidence>
<dbReference type="PANTHER" id="PTHR42801:SF4">
    <property type="entry name" value="AHPC_TSA FAMILY PROTEIN"/>
    <property type="match status" value="1"/>
</dbReference>
<evidence type="ECO:0000313" key="15">
    <source>
        <dbReference type="Proteomes" id="UP000309138"/>
    </source>
</evidence>
<evidence type="ECO:0000256" key="5">
    <source>
        <dbReference type="ARBA" id="ARBA00023002"/>
    </source>
</evidence>
<evidence type="ECO:0000256" key="9">
    <source>
        <dbReference type="ARBA" id="ARBA00038489"/>
    </source>
</evidence>
<dbReference type="CDD" id="cd03017">
    <property type="entry name" value="PRX_BCP"/>
    <property type="match status" value="1"/>
</dbReference>
<dbReference type="GO" id="GO:0005737">
    <property type="term" value="C:cytoplasm"/>
    <property type="evidence" value="ECO:0007669"/>
    <property type="project" value="TreeGrafter"/>
</dbReference>
<dbReference type="InterPro" id="IPR000866">
    <property type="entry name" value="AhpC/TSA"/>
</dbReference>
<dbReference type="PANTHER" id="PTHR42801">
    <property type="entry name" value="THIOREDOXIN-DEPENDENT PEROXIDE REDUCTASE"/>
    <property type="match status" value="1"/>
</dbReference>
<evidence type="ECO:0000256" key="6">
    <source>
        <dbReference type="ARBA" id="ARBA00023157"/>
    </source>
</evidence>
<evidence type="ECO:0000256" key="1">
    <source>
        <dbReference type="ARBA" id="ARBA00003330"/>
    </source>
</evidence>
<protein>
    <recommendedName>
        <fullName evidence="2">thioredoxin-dependent peroxiredoxin</fullName>
        <ecNumber evidence="2">1.11.1.24</ecNumber>
    </recommendedName>
    <alternativeName>
        <fullName evidence="8">Thioredoxin peroxidase</fullName>
    </alternativeName>
    <alternativeName>
        <fullName evidence="10">Thioredoxin-dependent peroxiredoxin Bcp</fullName>
    </alternativeName>
</protein>
<proteinExistence type="inferred from homology"/>
<organism evidence="14 15">
    <name type="scientific">Sphingomonas baiyangensis</name>
    <dbReference type="NCBI Taxonomy" id="2572576"/>
    <lineage>
        <taxon>Bacteria</taxon>
        <taxon>Pseudomonadati</taxon>
        <taxon>Pseudomonadota</taxon>
        <taxon>Alphaproteobacteria</taxon>
        <taxon>Sphingomonadales</taxon>
        <taxon>Sphingomonadaceae</taxon>
        <taxon>Sphingomonas</taxon>
    </lineage>
</organism>
<dbReference type="RefSeq" id="WP_136941628.1">
    <property type="nucleotide sequence ID" value="NZ_SWKR01000001.1"/>
</dbReference>
<dbReference type="OrthoDB" id="5572803at2"/>
<gene>
    <name evidence="14" type="ORF">FBR43_02450</name>
</gene>
<evidence type="ECO:0000256" key="12">
    <source>
        <dbReference type="SAM" id="SignalP"/>
    </source>
</evidence>
<dbReference type="Pfam" id="PF00578">
    <property type="entry name" value="AhpC-TSA"/>
    <property type="match status" value="1"/>
</dbReference>
<comment type="caution">
    <text evidence="14">The sequence shown here is derived from an EMBL/GenBank/DDBJ whole genome shotgun (WGS) entry which is preliminary data.</text>
</comment>
<evidence type="ECO:0000256" key="10">
    <source>
        <dbReference type="ARBA" id="ARBA00042639"/>
    </source>
</evidence>